<dbReference type="AlphaFoldDB" id="A0A291LZC7"/>
<keyword evidence="3" id="KW-1185">Reference proteome</keyword>
<evidence type="ECO:0000313" key="2">
    <source>
        <dbReference type="EMBL" id="ATI41858.1"/>
    </source>
</evidence>
<keyword evidence="1" id="KW-1133">Transmembrane helix</keyword>
<dbReference type="KEGG" id="cmag:CBW24_07500"/>
<organism evidence="2 3">
    <name type="scientific">Pacificitalea manganoxidans</name>
    <dbReference type="NCBI Taxonomy" id="1411902"/>
    <lineage>
        <taxon>Bacteria</taxon>
        <taxon>Pseudomonadati</taxon>
        <taxon>Pseudomonadota</taxon>
        <taxon>Alphaproteobacteria</taxon>
        <taxon>Rhodobacterales</taxon>
        <taxon>Paracoccaceae</taxon>
        <taxon>Pacificitalea</taxon>
    </lineage>
</organism>
<dbReference type="RefSeq" id="WP_088663965.1">
    <property type="nucleotide sequence ID" value="NZ_CP021404.1"/>
</dbReference>
<keyword evidence="1" id="KW-0812">Transmembrane</keyword>
<proteinExistence type="predicted"/>
<dbReference type="EMBL" id="CP021404">
    <property type="protein sequence ID" value="ATI41858.1"/>
    <property type="molecule type" value="Genomic_DNA"/>
</dbReference>
<evidence type="ECO:0000256" key="1">
    <source>
        <dbReference type="SAM" id="Phobius"/>
    </source>
</evidence>
<evidence type="ECO:0000313" key="3">
    <source>
        <dbReference type="Proteomes" id="UP000219050"/>
    </source>
</evidence>
<protein>
    <submittedName>
        <fullName evidence="2">Uncharacterized protein</fullName>
    </submittedName>
</protein>
<reference evidence="2 3" key="1">
    <citation type="submission" date="2017-05" db="EMBL/GenBank/DDBJ databases">
        <title>Comparative genomic and metabolic analysis of manganese-oxidizing mechanisms in Celeribater manganoxidans DY25T: its adaption to the environment of polymetallic nodule.</title>
        <authorList>
            <person name="Wang X."/>
        </authorList>
    </citation>
    <scope>NUCLEOTIDE SEQUENCE [LARGE SCALE GENOMIC DNA]</scope>
    <source>
        <strain evidence="2 3">DY25</strain>
    </source>
</reference>
<feature type="transmembrane region" description="Helical" evidence="1">
    <location>
        <begin position="69"/>
        <end position="88"/>
    </location>
</feature>
<accession>A0A291LZC7</accession>
<feature type="transmembrane region" description="Helical" evidence="1">
    <location>
        <begin position="6"/>
        <end position="25"/>
    </location>
</feature>
<dbReference type="Proteomes" id="UP000219050">
    <property type="component" value="Chromosome"/>
</dbReference>
<keyword evidence="1" id="KW-0472">Membrane</keyword>
<feature type="transmembrane region" description="Helical" evidence="1">
    <location>
        <begin position="100"/>
        <end position="120"/>
    </location>
</feature>
<feature type="transmembrane region" description="Helical" evidence="1">
    <location>
        <begin position="37"/>
        <end position="57"/>
    </location>
</feature>
<gene>
    <name evidence="2" type="ORF">CBW24_07500</name>
</gene>
<name>A0A291LZC7_9RHOB</name>
<sequence>MPNAVAILGLFLFWASLFWLPLTIYRAIRVPGRPKSWAIAAIFAFLMVFMGYTRTIARAQTAGFSAQEAFAWSIAWLMPIGLALYLRALPDMPARRLDKYLGIAALLSFPLALPTLPQIMTPIATALW</sequence>